<evidence type="ECO:0000259" key="2">
    <source>
        <dbReference type="Pfam" id="PF13369"/>
    </source>
</evidence>
<organism evidence="3 4">
    <name type="scientific">Plebeiibacterium marinum</name>
    <dbReference type="NCBI Taxonomy" id="2992111"/>
    <lineage>
        <taxon>Bacteria</taxon>
        <taxon>Pseudomonadati</taxon>
        <taxon>Bacteroidota</taxon>
        <taxon>Bacteroidia</taxon>
        <taxon>Marinilabiliales</taxon>
        <taxon>Marinilabiliaceae</taxon>
        <taxon>Plebeiibacterium</taxon>
    </lineage>
</organism>
<dbReference type="AlphaFoldDB" id="A0AAE3MBV8"/>
<dbReference type="Pfam" id="PF13369">
    <property type="entry name" value="Transglut_core2"/>
    <property type="match status" value="1"/>
</dbReference>
<dbReference type="EMBL" id="JAPDPI010000004">
    <property type="protein sequence ID" value="MCW3804704.1"/>
    <property type="molecule type" value="Genomic_DNA"/>
</dbReference>
<evidence type="ECO:0000313" key="3">
    <source>
        <dbReference type="EMBL" id="MCW3804704.1"/>
    </source>
</evidence>
<dbReference type="PANTHER" id="PTHR31350:SF21">
    <property type="entry name" value="F-BOX ONLY PROTEIN 21"/>
    <property type="match status" value="1"/>
</dbReference>
<feature type="domain" description="Protein SirB1 N-terminal" evidence="2">
    <location>
        <begin position="102"/>
        <end position="259"/>
    </location>
</feature>
<evidence type="ECO:0000313" key="4">
    <source>
        <dbReference type="Proteomes" id="UP001207408"/>
    </source>
</evidence>
<dbReference type="InterPro" id="IPR032698">
    <property type="entry name" value="SirB1_N"/>
</dbReference>
<dbReference type="PANTHER" id="PTHR31350">
    <property type="entry name" value="SI:DKEY-261L7.2"/>
    <property type="match status" value="1"/>
</dbReference>
<comment type="similarity">
    <text evidence="1">Belongs to the UPF0162 family.</text>
</comment>
<comment type="caution">
    <text evidence="3">The sequence shown here is derived from an EMBL/GenBank/DDBJ whole genome shotgun (WGS) entry which is preliminary data.</text>
</comment>
<protein>
    <submittedName>
        <fullName evidence="3">Transglutaminase-like domain-containing protein</fullName>
    </submittedName>
</protein>
<dbReference type="RefSeq" id="WP_301197926.1">
    <property type="nucleotide sequence ID" value="NZ_JAPDPI010000004.1"/>
</dbReference>
<accession>A0AAE3MBV8</accession>
<sequence length="285" mass="33408">MDRDKVHALISLLDDPNEMIFNSVEAALLNEEVDVIVELEKAWEDSENDVFQRRVENIIHNLQLKDVRSLLAKWVKEGAENLLYGAFLVSKYQYPDLSYDELNQKIDFLRRDVWLELNDHLTSIEKVRIMNHCLFDVHKYVRNNSNFFAPQNSYINEVLNSKRGNPISLCIIYSVVAQRLGMPVYGVNLPKNFILCYLDENMVGEDGKKEVLFYINPVNKGAVLGKREIEYFVKQQKLQFKPEYFLPCSNKEIIKRVLNNLMYAYESQGNDLKKNEILDLMRLFV</sequence>
<evidence type="ECO:0000256" key="1">
    <source>
        <dbReference type="ARBA" id="ARBA00007100"/>
    </source>
</evidence>
<proteinExistence type="inferred from homology"/>
<reference evidence="3" key="1">
    <citation type="submission" date="2022-10" db="EMBL/GenBank/DDBJ databases">
        <authorList>
            <person name="Yu W.X."/>
        </authorList>
    </citation>
    <scope>NUCLEOTIDE SEQUENCE</scope>
    <source>
        <strain evidence="3">D04</strain>
    </source>
</reference>
<name>A0AAE3MBV8_9BACT</name>
<gene>
    <name evidence="3" type="ORF">OM074_03640</name>
</gene>
<dbReference type="Proteomes" id="UP001207408">
    <property type="component" value="Unassembled WGS sequence"/>
</dbReference>
<keyword evidence="4" id="KW-1185">Reference proteome</keyword>